<feature type="region of interest" description="Disordered" evidence="1">
    <location>
        <begin position="67"/>
        <end position="87"/>
    </location>
</feature>
<accession>A0A1M6PTE2</accession>
<evidence type="ECO:0000313" key="4">
    <source>
        <dbReference type="Proteomes" id="UP000184386"/>
    </source>
</evidence>
<dbReference type="Pfam" id="PF12728">
    <property type="entry name" value="HTH_17"/>
    <property type="match status" value="1"/>
</dbReference>
<feature type="domain" description="Helix-turn-helix" evidence="2">
    <location>
        <begin position="5"/>
        <end position="53"/>
    </location>
</feature>
<dbReference type="InterPro" id="IPR010093">
    <property type="entry name" value="SinI_DNA-bd"/>
</dbReference>
<dbReference type="SUPFAM" id="SSF46955">
    <property type="entry name" value="Putative DNA-binding domain"/>
    <property type="match status" value="1"/>
</dbReference>
<protein>
    <submittedName>
        <fullName evidence="3">DNA binding domain-containing protein, excisionase family</fullName>
    </submittedName>
</protein>
<dbReference type="GO" id="GO:0003677">
    <property type="term" value="F:DNA binding"/>
    <property type="evidence" value="ECO:0007669"/>
    <property type="project" value="InterPro"/>
</dbReference>
<keyword evidence="4" id="KW-1185">Reference proteome</keyword>
<dbReference type="RefSeq" id="WP_073274838.1">
    <property type="nucleotide sequence ID" value="NZ_FRAC01000009.1"/>
</dbReference>
<dbReference type="NCBIfam" id="TIGR01764">
    <property type="entry name" value="excise"/>
    <property type="match status" value="1"/>
</dbReference>
<dbReference type="OrthoDB" id="26294at2"/>
<evidence type="ECO:0000256" key="1">
    <source>
        <dbReference type="SAM" id="MobiDB-lite"/>
    </source>
</evidence>
<dbReference type="AlphaFoldDB" id="A0A1M6PTE2"/>
<reference evidence="3 4" key="1">
    <citation type="submission" date="2016-11" db="EMBL/GenBank/DDBJ databases">
        <authorList>
            <person name="Jaros S."/>
            <person name="Januszkiewicz K."/>
            <person name="Wedrychowicz H."/>
        </authorList>
    </citation>
    <scope>NUCLEOTIDE SEQUENCE [LARGE SCALE GENOMIC DNA]</scope>
    <source>
        <strain evidence="3 4">DSM 15929</strain>
    </source>
</reference>
<dbReference type="InterPro" id="IPR009061">
    <property type="entry name" value="DNA-bd_dom_put_sf"/>
</dbReference>
<gene>
    <name evidence="3" type="ORF">SAMN02745136_01723</name>
</gene>
<dbReference type="EMBL" id="FRAC01000009">
    <property type="protein sequence ID" value="SHK11166.1"/>
    <property type="molecule type" value="Genomic_DNA"/>
</dbReference>
<evidence type="ECO:0000313" key="3">
    <source>
        <dbReference type="EMBL" id="SHK11166.1"/>
    </source>
</evidence>
<organism evidence="3 4">
    <name type="scientific">Anaerocolumna jejuensis DSM 15929</name>
    <dbReference type="NCBI Taxonomy" id="1121322"/>
    <lineage>
        <taxon>Bacteria</taxon>
        <taxon>Bacillati</taxon>
        <taxon>Bacillota</taxon>
        <taxon>Clostridia</taxon>
        <taxon>Lachnospirales</taxon>
        <taxon>Lachnospiraceae</taxon>
        <taxon>Anaerocolumna</taxon>
    </lineage>
</organism>
<sequence length="174" mass="20025">MKEKFYTIYQVAELLDMHHKTIRKFIADGKLGATKAGKQWRISDKDLSAFMENSNEKAEEKAYEMTEERLEGNTSSDFTAKGLPPKSEKPRISVSTVIDIDEIEKNQYMRISNTLIAAMNSKDSTFQNSTLHVKYYEEEGRLKILLWGPVKFTEEMLDIITMLSEPAREGESEE</sequence>
<dbReference type="Proteomes" id="UP000184386">
    <property type="component" value="Unassembled WGS sequence"/>
</dbReference>
<proteinExistence type="predicted"/>
<name>A0A1M6PTE2_9FIRM</name>
<evidence type="ECO:0000259" key="2">
    <source>
        <dbReference type="Pfam" id="PF12728"/>
    </source>
</evidence>
<dbReference type="InterPro" id="IPR041657">
    <property type="entry name" value="HTH_17"/>
</dbReference>
<dbReference type="STRING" id="1121322.SAMN02745136_01723"/>